<evidence type="ECO:0000256" key="2">
    <source>
        <dbReference type="ARBA" id="ARBA00022679"/>
    </source>
</evidence>
<proteinExistence type="predicted"/>
<evidence type="ECO:0000313" key="4">
    <source>
        <dbReference type="EMBL" id="NBJ92519.1"/>
    </source>
</evidence>
<evidence type="ECO:0000313" key="5">
    <source>
        <dbReference type="Proteomes" id="UP001154420"/>
    </source>
</evidence>
<evidence type="ECO:0000259" key="3">
    <source>
        <dbReference type="Pfam" id="PF00535"/>
    </source>
</evidence>
<feature type="domain" description="Glycosyltransferase 2-like" evidence="3">
    <location>
        <begin position="6"/>
        <end position="147"/>
    </location>
</feature>
<comment type="caution">
    <text evidence="4">The sequence shown here is derived from an EMBL/GenBank/DDBJ whole genome shotgun (WGS) entry which is preliminary data.</text>
</comment>
<organism evidence="4 5">
    <name type="scientific">Parablautia muri</name>
    <dbReference type="NCBI Taxonomy" id="2320879"/>
    <lineage>
        <taxon>Bacteria</taxon>
        <taxon>Bacillati</taxon>
        <taxon>Bacillota</taxon>
        <taxon>Clostridia</taxon>
        <taxon>Lachnospirales</taxon>
        <taxon>Lachnospiraceae</taxon>
        <taxon>Parablautia</taxon>
    </lineage>
</organism>
<dbReference type="RefSeq" id="WP_160559613.1">
    <property type="nucleotide sequence ID" value="NZ_QZDT01000009.1"/>
</dbReference>
<reference evidence="4" key="1">
    <citation type="submission" date="2018-09" db="EMBL/GenBank/DDBJ databases">
        <title>Murine metabolic-syndrome-specific gut microbial biobank.</title>
        <authorList>
            <person name="Liu C."/>
        </authorList>
    </citation>
    <scope>NUCLEOTIDE SEQUENCE</scope>
    <source>
        <strain evidence="4">D42-62</strain>
    </source>
</reference>
<dbReference type="Pfam" id="PF00535">
    <property type="entry name" value="Glycos_transf_2"/>
    <property type="match status" value="1"/>
</dbReference>
<name>A0A9X5BF11_9FIRM</name>
<dbReference type="OrthoDB" id="3189257at2"/>
<dbReference type="SUPFAM" id="SSF53448">
    <property type="entry name" value="Nucleotide-diphospho-sugar transferases"/>
    <property type="match status" value="1"/>
</dbReference>
<dbReference type="InterPro" id="IPR029044">
    <property type="entry name" value="Nucleotide-diphossugar_trans"/>
</dbReference>
<dbReference type="EMBL" id="QZDT01000009">
    <property type="protein sequence ID" value="NBJ92519.1"/>
    <property type="molecule type" value="Genomic_DNA"/>
</dbReference>
<dbReference type="PANTHER" id="PTHR22916:SF51">
    <property type="entry name" value="GLYCOSYLTRANSFERASE EPSH-RELATED"/>
    <property type="match status" value="1"/>
</dbReference>
<keyword evidence="5" id="KW-1185">Reference proteome</keyword>
<protein>
    <submittedName>
        <fullName evidence="4">Glycosyltransferase family 2 protein</fullName>
    </submittedName>
</protein>
<keyword evidence="1" id="KW-0328">Glycosyltransferase</keyword>
<dbReference type="Gene3D" id="3.90.550.10">
    <property type="entry name" value="Spore Coat Polysaccharide Biosynthesis Protein SpsA, Chain A"/>
    <property type="match status" value="1"/>
</dbReference>
<accession>A0A9X5BF11</accession>
<gene>
    <name evidence="4" type="ORF">D5281_07900</name>
</gene>
<dbReference type="PANTHER" id="PTHR22916">
    <property type="entry name" value="GLYCOSYLTRANSFERASE"/>
    <property type="match status" value="1"/>
</dbReference>
<dbReference type="AlphaFoldDB" id="A0A9X5BF11"/>
<dbReference type="GO" id="GO:0016757">
    <property type="term" value="F:glycosyltransferase activity"/>
    <property type="evidence" value="ECO:0007669"/>
    <property type="project" value="UniProtKB-KW"/>
</dbReference>
<sequence>MKKLAVIVPIYNMDAYLEECIKSLCKQTYTDLQIVLVDDGSTDKSGLICDEYAQKDRRIMVIHQENSGKLKARHNGLLACDCEYVTFVDADDWIDPNTYELTDEYMRKKIDVIVFGKILEKGDKGRTFPESNYRFGEYNRYDIEKKIYPSIIWDFDKNRIGLTQSLCDKIFKRDLVLKSYGLTGGLGKLNYAEDSLILYPLMQWVNSMYILENNPYHYRKTSDSIPAYVRNDDFFQKLYVWYNHLINTVMLIPNAQKQIDYLYISLAETRKEYYGDITSQSEYMFPFHLVPSGTKIILWGAGKVGKIYYEQIARLSYCSIVAWVDKNYQEYSESDVKSIDIVNEDLDFDYIVVAIFSETVKEEIVSWLKGRRISAHKIIWYKE</sequence>
<keyword evidence="2" id="KW-0808">Transferase</keyword>
<dbReference type="CDD" id="cd00761">
    <property type="entry name" value="Glyco_tranf_GTA_type"/>
    <property type="match status" value="1"/>
</dbReference>
<dbReference type="Gene3D" id="3.40.50.720">
    <property type="entry name" value="NAD(P)-binding Rossmann-like Domain"/>
    <property type="match status" value="1"/>
</dbReference>
<dbReference type="InterPro" id="IPR001173">
    <property type="entry name" value="Glyco_trans_2-like"/>
</dbReference>
<dbReference type="Proteomes" id="UP001154420">
    <property type="component" value="Unassembled WGS sequence"/>
</dbReference>
<evidence type="ECO:0000256" key="1">
    <source>
        <dbReference type="ARBA" id="ARBA00022676"/>
    </source>
</evidence>